<accession>A0A1Q9DKE7</accession>
<proteinExistence type="predicted"/>
<feature type="compositionally biased region" description="Basic and acidic residues" evidence="1">
    <location>
        <begin position="777"/>
        <end position="786"/>
    </location>
</feature>
<protein>
    <submittedName>
        <fullName evidence="2">Uncharacterized protein</fullName>
    </submittedName>
</protein>
<feature type="region of interest" description="Disordered" evidence="1">
    <location>
        <begin position="582"/>
        <end position="641"/>
    </location>
</feature>
<dbReference type="AlphaFoldDB" id="A0A1Q9DKE7"/>
<comment type="caution">
    <text evidence="2">The sequence shown here is derived from an EMBL/GenBank/DDBJ whole genome shotgun (WGS) entry which is preliminary data.</text>
</comment>
<organism evidence="2 3">
    <name type="scientific">Symbiodinium microadriaticum</name>
    <name type="common">Dinoflagellate</name>
    <name type="synonym">Zooxanthella microadriatica</name>
    <dbReference type="NCBI Taxonomy" id="2951"/>
    <lineage>
        <taxon>Eukaryota</taxon>
        <taxon>Sar</taxon>
        <taxon>Alveolata</taxon>
        <taxon>Dinophyceae</taxon>
        <taxon>Suessiales</taxon>
        <taxon>Symbiodiniaceae</taxon>
        <taxon>Symbiodinium</taxon>
    </lineage>
</organism>
<feature type="region of interest" description="Disordered" evidence="1">
    <location>
        <begin position="398"/>
        <end position="451"/>
    </location>
</feature>
<gene>
    <name evidence="2" type="ORF">AK812_SmicGene22223</name>
</gene>
<dbReference type="EMBL" id="LSRX01000496">
    <property type="protein sequence ID" value="OLP95644.1"/>
    <property type="molecule type" value="Genomic_DNA"/>
</dbReference>
<evidence type="ECO:0000256" key="1">
    <source>
        <dbReference type="SAM" id="MobiDB-lite"/>
    </source>
</evidence>
<keyword evidence="3" id="KW-1185">Reference proteome</keyword>
<feature type="region of interest" description="Disordered" evidence="1">
    <location>
        <begin position="715"/>
        <end position="815"/>
    </location>
</feature>
<feature type="compositionally biased region" description="Low complexity" evidence="1">
    <location>
        <begin position="164"/>
        <end position="175"/>
    </location>
</feature>
<reference evidence="2 3" key="1">
    <citation type="submission" date="2016-02" db="EMBL/GenBank/DDBJ databases">
        <title>Genome analysis of coral dinoflagellate symbionts highlights evolutionary adaptations to a symbiotic lifestyle.</title>
        <authorList>
            <person name="Aranda M."/>
            <person name="Li Y."/>
            <person name="Liew Y.J."/>
            <person name="Baumgarten S."/>
            <person name="Simakov O."/>
            <person name="Wilson M."/>
            <person name="Piel J."/>
            <person name="Ashoor H."/>
            <person name="Bougouffa S."/>
            <person name="Bajic V.B."/>
            <person name="Ryu T."/>
            <person name="Ravasi T."/>
            <person name="Bayer T."/>
            <person name="Micklem G."/>
            <person name="Kim H."/>
            <person name="Bhak J."/>
            <person name="Lajeunesse T.C."/>
            <person name="Voolstra C.R."/>
        </authorList>
    </citation>
    <scope>NUCLEOTIDE SEQUENCE [LARGE SCALE GENOMIC DNA]</scope>
    <source>
        <strain evidence="2 3">CCMP2467</strain>
    </source>
</reference>
<evidence type="ECO:0000313" key="2">
    <source>
        <dbReference type="EMBL" id="OLP95644.1"/>
    </source>
</evidence>
<feature type="region of interest" description="Disordered" evidence="1">
    <location>
        <begin position="150"/>
        <end position="175"/>
    </location>
</feature>
<sequence>MQVLGWSSLQRSPPAASAASQCERLAIPRGLATLASHKRGLVLRPYRLEAASRTLLLSQTGPHAARAAITVFPAEVVVPSLLFRSCAGSARHPCDAGAQRLLRNVVRFRAYRAPAHSGRLHLNTTIVGNAFHRNAKSVASTVLGQACPSRAGPMLDRSRRRAQHGPAAAAADEGATVEVASKHMREGKSVRQNRYQVRRRFASTRSESAASKAVISDFDPNCGRKRAYGPPFTASGSTLPRFDVDEHGFLRQARRCRLVVFGVEVRLASGRCGAQPLNKRGTSAGRAYAACVRAHPCSLLELPIAERSDPSDDQEVPLGELLAGSLRTGPRRLAFSGSHLTLTVKTPDAGANTQRVRLAPGGGCWSGGAATHIREDFMQFRRLTRDAGLTSGWELEQRSRVGSHHSNSEHLRPPLHPASARSRSQRCRDAGGTVLSQEAQEGGSFSAEAPANLNPEYDEPRSSGALELWVGLAPFASGCVLHGGCGAGIRARPRGASSGDRADDRGVDRELGAVPQRQAVGDYLDATCITDRYIDVHVTNPNVPGHVCSGLATFTSVHSAVPVLMPKVQDVAEKRHVAIDVGGAGQGKGKEAGGKGPRAAAKARGSGTGPAPGKQSDKLSGRGTPAPTNLKAKHDKPTAAPARKFWICPGFAARSTRRRAAPAVRPLSRRGMPAAVRGDTSVVPQGQAVRDDFSASRVLADGDTIEITHQNMRRNSCTASRHTLAAARSSEPPRERNTPERGQAARWSPKASCGWPHRHVAAVSGSGKSSPRSRRARNSEESRESSGEVGRAVKMRAANGPACESSKAAATHDSC</sequence>
<evidence type="ECO:0000313" key="3">
    <source>
        <dbReference type="Proteomes" id="UP000186817"/>
    </source>
</evidence>
<dbReference type="Proteomes" id="UP000186817">
    <property type="component" value="Unassembled WGS sequence"/>
</dbReference>
<name>A0A1Q9DKE7_SYMMI</name>